<dbReference type="Gene3D" id="2.40.30.70">
    <property type="entry name" value="YaeB-like"/>
    <property type="match status" value="1"/>
</dbReference>
<name>A0A497XDV8_9PROT</name>
<sequence length="155" mass="17165">MTRRAETKSACRHLAAALLLGLIAWAPPGLAAEQVQATPAYTVSPVGWIRKSGGKTFIVIDKRYQPALLGVDELKTMWVFYWFDRNDSPEKRSILQVHPRGDSSRPLRGVFATRSPFRPNLIAQSSVNVLAVHDNVIEIDGIDAYADTPVLDLKP</sequence>
<dbReference type="Pfam" id="PF01980">
    <property type="entry name" value="TrmO_N"/>
    <property type="match status" value="1"/>
</dbReference>
<feature type="domain" description="TsaA-like" evidence="4">
    <location>
        <begin position="43"/>
        <end position="155"/>
    </location>
</feature>
<dbReference type="PROSITE" id="PS51668">
    <property type="entry name" value="TSAA_2"/>
    <property type="match status" value="1"/>
</dbReference>
<dbReference type="InterPro" id="IPR023370">
    <property type="entry name" value="TrmO-like_N"/>
</dbReference>
<dbReference type="InterPro" id="IPR040372">
    <property type="entry name" value="YaeB-like"/>
</dbReference>
<keyword evidence="3" id="KW-0732">Signal</keyword>
<keyword evidence="5" id="KW-0808">Transferase</keyword>
<comment type="similarity">
    <text evidence="2">Belongs to the tRNA methyltransferase O family.</text>
</comment>
<dbReference type="PANTHER" id="PTHR12818">
    <property type="entry name" value="TRNA (ADENINE(37)-N6)-METHYLTRANSFERASE"/>
    <property type="match status" value="1"/>
</dbReference>
<dbReference type="PANTHER" id="PTHR12818:SF0">
    <property type="entry name" value="TRNA (ADENINE(37)-N6)-METHYLTRANSFERASE"/>
    <property type="match status" value="1"/>
</dbReference>
<keyword evidence="5" id="KW-0489">Methyltransferase</keyword>
<evidence type="ECO:0000313" key="5">
    <source>
        <dbReference type="EMBL" id="RLJ64846.1"/>
    </source>
</evidence>
<gene>
    <name evidence="5" type="ORF">DFR35_1494</name>
</gene>
<keyword evidence="1" id="KW-0949">S-adenosyl-L-methionine</keyword>
<keyword evidence="6" id="KW-1185">Reference proteome</keyword>
<evidence type="ECO:0000259" key="4">
    <source>
        <dbReference type="PROSITE" id="PS51668"/>
    </source>
</evidence>
<feature type="signal peptide" evidence="3">
    <location>
        <begin position="1"/>
        <end position="31"/>
    </location>
</feature>
<evidence type="ECO:0000256" key="1">
    <source>
        <dbReference type="ARBA" id="ARBA00022691"/>
    </source>
</evidence>
<dbReference type="InterPro" id="IPR023368">
    <property type="entry name" value="UPF0066_cons_site"/>
</dbReference>
<comment type="caution">
    <text evidence="5">The sequence shown here is derived from an EMBL/GenBank/DDBJ whole genome shotgun (WGS) entry which is preliminary data.</text>
</comment>
<protein>
    <submittedName>
        <fullName evidence="5">tRNA-Thr(GGU) m(6)t(6)A37 methyltransferase TsaA</fullName>
    </submittedName>
</protein>
<dbReference type="GO" id="GO:0008168">
    <property type="term" value="F:methyltransferase activity"/>
    <property type="evidence" value="ECO:0007669"/>
    <property type="project" value="UniProtKB-KW"/>
</dbReference>
<dbReference type="EMBL" id="RCCI01000005">
    <property type="protein sequence ID" value="RLJ64846.1"/>
    <property type="molecule type" value="Genomic_DNA"/>
</dbReference>
<accession>A0A497XDV8</accession>
<dbReference type="RefSeq" id="WP_121241199.1">
    <property type="nucleotide sequence ID" value="NZ_BHVV01000006.1"/>
</dbReference>
<dbReference type="Proteomes" id="UP000268908">
    <property type="component" value="Unassembled WGS sequence"/>
</dbReference>
<dbReference type="SUPFAM" id="SSF118196">
    <property type="entry name" value="YaeB-like"/>
    <property type="match status" value="1"/>
</dbReference>
<dbReference type="InterPro" id="IPR036414">
    <property type="entry name" value="YaeB_N_sf"/>
</dbReference>
<dbReference type="OrthoDB" id="9804309at2"/>
<evidence type="ECO:0000313" key="6">
    <source>
        <dbReference type="Proteomes" id="UP000268908"/>
    </source>
</evidence>
<proteinExistence type="inferred from homology"/>
<dbReference type="PROSITE" id="PS01318">
    <property type="entry name" value="TSAA_1"/>
    <property type="match status" value="1"/>
</dbReference>
<dbReference type="InterPro" id="IPR036413">
    <property type="entry name" value="YaeB-like_sf"/>
</dbReference>
<feature type="chain" id="PRO_5019793925" evidence="3">
    <location>
        <begin position="32"/>
        <end position="155"/>
    </location>
</feature>
<organism evidence="5 6">
    <name type="scientific">Sulfurisoma sediminicola</name>
    <dbReference type="NCBI Taxonomy" id="1381557"/>
    <lineage>
        <taxon>Bacteria</taxon>
        <taxon>Pseudomonadati</taxon>
        <taxon>Pseudomonadota</taxon>
        <taxon>Betaproteobacteria</taxon>
        <taxon>Nitrosomonadales</taxon>
        <taxon>Sterolibacteriaceae</taxon>
        <taxon>Sulfurisoma</taxon>
    </lineage>
</organism>
<dbReference type="GO" id="GO:0032259">
    <property type="term" value="P:methylation"/>
    <property type="evidence" value="ECO:0007669"/>
    <property type="project" value="UniProtKB-KW"/>
</dbReference>
<reference evidence="5 6" key="1">
    <citation type="submission" date="2018-10" db="EMBL/GenBank/DDBJ databases">
        <title>Genomic Encyclopedia of Type Strains, Phase IV (KMG-IV): sequencing the most valuable type-strain genomes for metagenomic binning, comparative biology and taxonomic classification.</title>
        <authorList>
            <person name="Goeker M."/>
        </authorList>
    </citation>
    <scope>NUCLEOTIDE SEQUENCE [LARGE SCALE GENOMIC DNA]</scope>
    <source>
        <strain evidence="5 6">DSM 26916</strain>
    </source>
</reference>
<evidence type="ECO:0000256" key="3">
    <source>
        <dbReference type="SAM" id="SignalP"/>
    </source>
</evidence>
<dbReference type="AlphaFoldDB" id="A0A497XDV8"/>
<evidence type="ECO:0000256" key="2">
    <source>
        <dbReference type="ARBA" id="ARBA00033753"/>
    </source>
</evidence>
<dbReference type="CDD" id="cd09281">
    <property type="entry name" value="UPF0066"/>
    <property type="match status" value="1"/>
</dbReference>